<name>A0A1I5GFD4_9RHOB</name>
<proteinExistence type="predicted"/>
<accession>A0A1I5GFD4</accession>
<dbReference type="RefSeq" id="WP_092842058.1">
    <property type="nucleotide sequence ID" value="NZ_FOVP01000029.1"/>
</dbReference>
<protein>
    <submittedName>
        <fullName evidence="1">Uncharacterized protein</fullName>
    </submittedName>
</protein>
<dbReference type="STRING" id="1005928.SAMN04487859_12911"/>
<keyword evidence="2" id="KW-1185">Reference proteome</keyword>
<dbReference type="OrthoDB" id="547419at2"/>
<organism evidence="1 2">
    <name type="scientific">Roseovarius lutimaris</name>
    <dbReference type="NCBI Taxonomy" id="1005928"/>
    <lineage>
        <taxon>Bacteria</taxon>
        <taxon>Pseudomonadati</taxon>
        <taxon>Pseudomonadota</taxon>
        <taxon>Alphaproteobacteria</taxon>
        <taxon>Rhodobacterales</taxon>
        <taxon>Roseobacteraceae</taxon>
        <taxon>Roseovarius</taxon>
    </lineage>
</organism>
<sequence>MKKRLFLHVGMPKCATTTVQDFLATHAGDLAARGIHYEFHRQNRVNDQGNAGQLAADLLRGDTTAADALLAFFLRHDGDVILSSENLFGLARSALIQEVIERIRTLGFEVGIICFLRRQDMWIESDYKQHVKGGVDWRDGIDALLQFRIEKQVLNYNWMLINWAKSVGRENVLAVPLIPGQHQDYPVRAFLEAIGASDLLPEGKQAGVRRNISPPTGLIEPARYLKKAMLDQGMSMTMTTRTIETFFKRAPLELEVPSRRFLVSFARRHRILNICAQYNEALARNFFDEVDHFGRDLDEDPASEEPLSKEAAALLAAYHIRHRAGLRITDWALRRLSAARARVMGPRFRS</sequence>
<dbReference type="SUPFAM" id="SSF52540">
    <property type="entry name" value="P-loop containing nucleoside triphosphate hydrolases"/>
    <property type="match status" value="1"/>
</dbReference>
<dbReference type="EMBL" id="FOVP01000029">
    <property type="protein sequence ID" value="SFO34271.1"/>
    <property type="molecule type" value="Genomic_DNA"/>
</dbReference>
<gene>
    <name evidence="1" type="ORF">SAMN04487859_12911</name>
</gene>
<dbReference type="AlphaFoldDB" id="A0A1I5GFD4"/>
<dbReference type="Proteomes" id="UP000198599">
    <property type="component" value="Unassembled WGS sequence"/>
</dbReference>
<reference evidence="2" key="1">
    <citation type="submission" date="2016-10" db="EMBL/GenBank/DDBJ databases">
        <authorList>
            <person name="Varghese N."/>
            <person name="Submissions S."/>
        </authorList>
    </citation>
    <scope>NUCLEOTIDE SEQUENCE [LARGE SCALE GENOMIC DNA]</scope>
    <source>
        <strain evidence="2">DSM 28463</strain>
    </source>
</reference>
<dbReference type="InterPro" id="IPR027417">
    <property type="entry name" value="P-loop_NTPase"/>
</dbReference>
<evidence type="ECO:0000313" key="1">
    <source>
        <dbReference type="EMBL" id="SFO34271.1"/>
    </source>
</evidence>
<dbReference type="Gene3D" id="3.40.50.300">
    <property type="entry name" value="P-loop containing nucleotide triphosphate hydrolases"/>
    <property type="match status" value="1"/>
</dbReference>
<evidence type="ECO:0000313" key="2">
    <source>
        <dbReference type="Proteomes" id="UP000198599"/>
    </source>
</evidence>